<evidence type="ECO:0000256" key="1">
    <source>
        <dbReference type="ARBA" id="ARBA00010231"/>
    </source>
</evidence>
<dbReference type="PANTHER" id="PTHR45745:SF1">
    <property type="entry name" value="PHOSPHOGLUCOMUTASE 2B-RELATED"/>
    <property type="match status" value="1"/>
</dbReference>
<organism evidence="6 7">
    <name type="scientific">Falsibacillus albus</name>
    <dbReference type="NCBI Taxonomy" id="2478915"/>
    <lineage>
        <taxon>Bacteria</taxon>
        <taxon>Bacillati</taxon>
        <taxon>Bacillota</taxon>
        <taxon>Bacilli</taxon>
        <taxon>Bacillales</taxon>
        <taxon>Bacillaceae</taxon>
        <taxon>Falsibacillus</taxon>
    </lineage>
</organism>
<dbReference type="Gene3D" id="3.40.120.10">
    <property type="entry name" value="Alpha-D-Glucose-1,6-Bisphosphate, subunit A, domain 3"/>
    <property type="match status" value="2"/>
</dbReference>
<dbReference type="GO" id="GO:0008973">
    <property type="term" value="F:phosphopentomutase activity"/>
    <property type="evidence" value="ECO:0007669"/>
    <property type="project" value="TreeGrafter"/>
</dbReference>
<evidence type="ECO:0000259" key="5">
    <source>
        <dbReference type="Pfam" id="PF02878"/>
    </source>
</evidence>
<dbReference type="InterPro" id="IPR016066">
    <property type="entry name" value="A-D-PHexomutase_CS"/>
</dbReference>
<dbReference type="GO" id="GO:0000287">
    <property type="term" value="F:magnesium ion binding"/>
    <property type="evidence" value="ECO:0007669"/>
    <property type="project" value="InterPro"/>
</dbReference>
<dbReference type="PROSITE" id="PS00710">
    <property type="entry name" value="PGM_PMM"/>
    <property type="match status" value="1"/>
</dbReference>
<comment type="similarity">
    <text evidence="1">Belongs to the phosphohexose mutase family.</text>
</comment>
<dbReference type="InterPro" id="IPR016055">
    <property type="entry name" value="A-D-PHexomutase_a/b/a-I/II/III"/>
</dbReference>
<dbReference type="GO" id="GO:0005975">
    <property type="term" value="P:carbohydrate metabolic process"/>
    <property type="evidence" value="ECO:0007669"/>
    <property type="project" value="InterPro"/>
</dbReference>
<protein>
    <submittedName>
        <fullName evidence="6">Phospho-sugar mutase</fullName>
    </submittedName>
</protein>
<dbReference type="AlphaFoldDB" id="A0A3L7JVC0"/>
<dbReference type="Pfam" id="PF02878">
    <property type="entry name" value="PGM_PMM_I"/>
    <property type="match status" value="1"/>
</dbReference>
<keyword evidence="7" id="KW-1185">Reference proteome</keyword>
<reference evidence="6 7" key="1">
    <citation type="submission" date="2018-10" db="EMBL/GenBank/DDBJ databases">
        <title>Falsibacillus sp. genome draft.</title>
        <authorList>
            <person name="Shi S."/>
        </authorList>
    </citation>
    <scope>NUCLEOTIDE SEQUENCE [LARGE SCALE GENOMIC DNA]</scope>
    <source>
        <strain evidence="6 7">GY 10110</strain>
    </source>
</reference>
<gene>
    <name evidence="6" type="ORF">D9X91_12555</name>
</gene>
<evidence type="ECO:0000256" key="2">
    <source>
        <dbReference type="ARBA" id="ARBA00022723"/>
    </source>
</evidence>
<keyword evidence="2" id="KW-0479">Metal-binding</keyword>
<sequence>MNWNATYRRWTNDSSLNNEMKKELEGLKGNEKALEDAFYKNLEFGTGGMRGEIGPGTNRINIYTIRKATEGLARYVVEFGEEAKKRGVVIAYDSRHKSSEFALEVASVLGRHSIQSYVFDELRPTPELSFAVRYLNAFAGIVLTASHNPSEYNGYKVYDEDGCQLTPATANEVIEKLNQVKDELAVEVASIEKLKETGLLQMIGRSIDEAYLEHLKILQLNRSVVKEMAEELKIVFTPLHGTSNKPIRAGLNAYGFKKVIIVKEQEQPDPNFSELTGDGSDSTFLIL</sequence>
<dbReference type="GO" id="GO:0006166">
    <property type="term" value="P:purine ribonucleoside salvage"/>
    <property type="evidence" value="ECO:0007669"/>
    <property type="project" value="TreeGrafter"/>
</dbReference>
<evidence type="ECO:0000313" key="6">
    <source>
        <dbReference type="EMBL" id="RLQ94818.1"/>
    </source>
</evidence>
<proteinExistence type="inferred from homology"/>
<keyword evidence="4" id="KW-0413">Isomerase</keyword>
<comment type="caution">
    <text evidence="6">The sequence shown here is derived from an EMBL/GenBank/DDBJ whole genome shotgun (WGS) entry which is preliminary data.</text>
</comment>
<dbReference type="SUPFAM" id="SSF53738">
    <property type="entry name" value="Phosphoglucomutase, first 3 domains"/>
    <property type="match status" value="1"/>
</dbReference>
<accession>A0A3L7JVC0</accession>
<evidence type="ECO:0000256" key="4">
    <source>
        <dbReference type="ARBA" id="ARBA00023235"/>
    </source>
</evidence>
<feature type="domain" description="Alpha-D-phosphohexomutase alpha/beta/alpha" evidence="5">
    <location>
        <begin position="43"/>
        <end position="180"/>
    </location>
</feature>
<dbReference type="OrthoDB" id="9806956at2"/>
<evidence type="ECO:0000313" key="7">
    <source>
        <dbReference type="Proteomes" id="UP000276770"/>
    </source>
</evidence>
<dbReference type="EMBL" id="RCVZ01000008">
    <property type="protein sequence ID" value="RLQ94818.1"/>
    <property type="molecule type" value="Genomic_DNA"/>
</dbReference>
<name>A0A3L7JVC0_9BACI</name>
<evidence type="ECO:0000256" key="3">
    <source>
        <dbReference type="ARBA" id="ARBA00022842"/>
    </source>
</evidence>
<dbReference type="PANTHER" id="PTHR45745">
    <property type="entry name" value="PHOSPHOMANNOMUTASE 45A"/>
    <property type="match status" value="1"/>
</dbReference>
<keyword evidence="3" id="KW-0460">Magnesium</keyword>
<dbReference type="Proteomes" id="UP000276770">
    <property type="component" value="Unassembled WGS sequence"/>
</dbReference>
<dbReference type="InterPro" id="IPR005844">
    <property type="entry name" value="A-D-PHexomutase_a/b/a-I"/>
</dbReference>